<evidence type="ECO:0000313" key="2">
    <source>
        <dbReference type="EMBL" id="KAH9830674.1"/>
    </source>
</evidence>
<reference evidence="2 3" key="1">
    <citation type="journal article" date="2018" name="IMA Fungus">
        <title>IMA Genome-F 10: Nine draft genome sequences of Claviceps purpurea s.lat., including C. arundinis, C. humidiphila, and C. cf. spartinae, pseudomolecules for the pitch canker pathogen Fusarium circinatum, draft genome of Davidsoniella eucalypti, Grosmannia galeiformis, Quambalaria eucalypti, and Teratosphaeria destructans.</title>
        <authorList>
            <person name="Wingfield B.D."/>
            <person name="Liu M."/>
            <person name="Nguyen H.D."/>
            <person name="Lane F.A."/>
            <person name="Morgan S.W."/>
            <person name="De Vos L."/>
            <person name="Wilken P.M."/>
            <person name="Duong T.A."/>
            <person name="Aylward J."/>
            <person name="Coetzee M.P."/>
            <person name="Dadej K."/>
            <person name="De Beer Z.W."/>
            <person name="Findlay W."/>
            <person name="Havenga M."/>
            <person name="Kolarik M."/>
            <person name="Menzies J.G."/>
            <person name="Naidoo K."/>
            <person name="Pochopski O."/>
            <person name="Shoukouhi P."/>
            <person name="Santana Q.C."/>
            <person name="Seifert K.A."/>
            <person name="Soal N."/>
            <person name="Steenkamp E.T."/>
            <person name="Tatham C.T."/>
            <person name="van der Nest M.A."/>
            <person name="Wingfield M.J."/>
        </authorList>
    </citation>
    <scope>NUCLEOTIDE SEQUENCE [LARGE SCALE GENOMIC DNA]</scope>
    <source>
        <strain evidence="2">CMW44962</strain>
    </source>
</reference>
<name>A0A9W7SUL7_9PEZI</name>
<evidence type="ECO:0000313" key="3">
    <source>
        <dbReference type="Proteomes" id="UP001138500"/>
    </source>
</evidence>
<feature type="region of interest" description="Disordered" evidence="1">
    <location>
        <begin position="1"/>
        <end position="70"/>
    </location>
</feature>
<feature type="compositionally biased region" description="Basic and acidic residues" evidence="1">
    <location>
        <begin position="19"/>
        <end position="70"/>
    </location>
</feature>
<gene>
    <name evidence="2" type="ORF">Tdes44962_MAKER09019</name>
</gene>
<organism evidence="2 3">
    <name type="scientific">Teratosphaeria destructans</name>
    <dbReference type="NCBI Taxonomy" id="418781"/>
    <lineage>
        <taxon>Eukaryota</taxon>
        <taxon>Fungi</taxon>
        <taxon>Dikarya</taxon>
        <taxon>Ascomycota</taxon>
        <taxon>Pezizomycotina</taxon>
        <taxon>Dothideomycetes</taxon>
        <taxon>Dothideomycetidae</taxon>
        <taxon>Mycosphaerellales</taxon>
        <taxon>Teratosphaeriaceae</taxon>
        <taxon>Teratosphaeria</taxon>
    </lineage>
</organism>
<dbReference type="EMBL" id="RIBY02001258">
    <property type="protein sequence ID" value="KAH9830674.1"/>
    <property type="molecule type" value="Genomic_DNA"/>
</dbReference>
<feature type="compositionally biased region" description="Low complexity" evidence="1">
    <location>
        <begin position="1"/>
        <end position="12"/>
    </location>
</feature>
<evidence type="ECO:0000256" key="1">
    <source>
        <dbReference type="SAM" id="MobiDB-lite"/>
    </source>
</evidence>
<accession>A0A9W7SUL7</accession>
<dbReference type="Proteomes" id="UP001138500">
    <property type="component" value="Unassembled WGS sequence"/>
</dbReference>
<sequence>MAAQQASSGSAKPAKKKAIKQEREPDVGKKSTKQELRKKAIKQKAEVKRKAVKQEAEGKQEVEVKQRKSTGDPTEFYEWASSLLYKLETATLKSVSGANRYIFTRLDGGKAYRAMAPGVSQGLGTGRSSRDPVLTVATFLERLQKQYGKVNTKAQVKSNLVRLEQGEDDSFADLYEKHVTYASHLEKKESSMVYGIKEKLNSKHGSKTNDGTVYRTLDALLKERDDETDPDAVIKQDEAIDLVRLGDGLEFPAIEAKVKRVAAGGVQSLCKRVRQRRNDSLDFNIQKILKVSQGLAGQGV</sequence>
<protein>
    <submittedName>
        <fullName evidence="2">Uncharacterized protein</fullName>
    </submittedName>
</protein>
<reference evidence="2 3" key="2">
    <citation type="journal article" date="2021" name="Curr. Genet.">
        <title>Genetic response to nitrogen starvation in the aggressive Eucalyptus foliar pathogen Teratosphaeria destructans.</title>
        <authorList>
            <person name="Havenga M."/>
            <person name="Wingfield B.D."/>
            <person name="Wingfield M.J."/>
            <person name="Dreyer L.L."/>
            <person name="Roets F."/>
            <person name="Aylward J."/>
        </authorList>
    </citation>
    <scope>NUCLEOTIDE SEQUENCE [LARGE SCALE GENOMIC DNA]</scope>
    <source>
        <strain evidence="2">CMW44962</strain>
    </source>
</reference>
<comment type="caution">
    <text evidence="2">The sequence shown here is derived from an EMBL/GenBank/DDBJ whole genome shotgun (WGS) entry which is preliminary data.</text>
</comment>
<keyword evidence="3" id="KW-1185">Reference proteome</keyword>
<dbReference type="AlphaFoldDB" id="A0A9W7SUL7"/>
<proteinExistence type="predicted"/>